<dbReference type="RefSeq" id="WP_369704596.1">
    <property type="nucleotide sequence ID" value="NZ_JBGEWD010000009.1"/>
</dbReference>
<protein>
    <submittedName>
        <fullName evidence="2">Uncharacterized protein</fullName>
    </submittedName>
</protein>
<gene>
    <name evidence="2" type="ORF">AB8U03_10945</name>
</gene>
<dbReference type="EMBL" id="JBGEWD010000009">
    <property type="protein sequence ID" value="MEY8000709.1"/>
    <property type="molecule type" value="Genomic_DNA"/>
</dbReference>
<sequence length="187" mass="20228">MPESVYDAPTQSENNLGKYYSLSADSSVSSSVVDSISQKLQDNDFSGAVKLALSSKIGNSNPRSETNVQSDMPALVMSGFDKDNPPNGDEKDKQKEKYLKVYLCDPSTGQIVFQYFEAGFKFVPTTLNTGMINLTVNVSPRDAGTVTLDGKISDEDGSVTENKQLQNGKANFKVTQAPSTKAPKESH</sequence>
<keyword evidence="3" id="KW-1185">Reference proteome</keyword>
<dbReference type="Proteomes" id="UP001564657">
    <property type="component" value="Unassembled WGS sequence"/>
</dbReference>
<evidence type="ECO:0000256" key="1">
    <source>
        <dbReference type="SAM" id="MobiDB-lite"/>
    </source>
</evidence>
<organism evidence="2 3">
    <name type="scientific">Clostridium moutaii</name>
    <dbReference type="NCBI Taxonomy" id="3240932"/>
    <lineage>
        <taxon>Bacteria</taxon>
        <taxon>Bacillati</taxon>
        <taxon>Bacillota</taxon>
        <taxon>Clostridia</taxon>
        <taxon>Eubacteriales</taxon>
        <taxon>Clostridiaceae</taxon>
        <taxon>Clostridium</taxon>
    </lineage>
</organism>
<evidence type="ECO:0000313" key="3">
    <source>
        <dbReference type="Proteomes" id="UP001564657"/>
    </source>
</evidence>
<name>A0ABV4BPK5_9CLOT</name>
<reference evidence="2 3" key="1">
    <citation type="submission" date="2024-08" db="EMBL/GenBank/DDBJ databases">
        <title>Clostridium lapicellarii sp. nov., and Clostridium renhuaiense sp. nov., two species isolated from the mud in a fermentation cellar used for producing sauce-flavour Chinese liquors.</title>
        <authorList>
            <person name="Yang F."/>
            <person name="Wang H."/>
            <person name="Chen L.Q."/>
            <person name="Zhou N."/>
            <person name="Lu J.J."/>
            <person name="Pu X.X."/>
            <person name="Wan B."/>
            <person name="Wang L."/>
            <person name="Liu S.J."/>
        </authorList>
    </citation>
    <scope>NUCLEOTIDE SEQUENCE [LARGE SCALE GENOMIC DNA]</scope>
    <source>
        <strain evidence="2 3">MT-5</strain>
    </source>
</reference>
<comment type="caution">
    <text evidence="2">The sequence shown here is derived from an EMBL/GenBank/DDBJ whole genome shotgun (WGS) entry which is preliminary data.</text>
</comment>
<proteinExistence type="predicted"/>
<accession>A0ABV4BPK5</accession>
<feature type="region of interest" description="Disordered" evidence="1">
    <location>
        <begin position="154"/>
        <end position="187"/>
    </location>
</feature>
<evidence type="ECO:0000313" key="2">
    <source>
        <dbReference type="EMBL" id="MEY8000709.1"/>
    </source>
</evidence>
<feature type="compositionally biased region" description="Polar residues" evidence="1">
    <location>
        <begin position="159"/>
        <end position="179"/>
    </location>
</feature>